<dbReference type="EMBL" id="KZ819635">
    <property type="protein sequence ID" value="PWN92375.1"/>
    <property type="molecule type" value="Genomic_DNA"/>
</dbReference>
<keyword evidence="2" id="KW-1185">Reference proteome</keyword>
<sequence>MLAISPPLHKDVPMRRFTSPGDGFRAYVPPPVDPAFHFLAALLVPVTHGSALRKAPPRPPLDPALYGSLSRALDLPLEVLELIARNVVEAGTGPALARSSRFLCAVTVPQLYHTLDLRTSHDVASVARTLRQKSWLGIYIREVRVRAYRLHWTDMNALVDALGMKAARIDHLQVSFPASDLPQAMRFFSAFSPKTFEWMTSPCWQMRPAHLFLHFMSRWHRLEQLKLGSFRFDDVVLQFLGLLPSLSRLTLAGSATKHLESRLIKQLLETPCTAPTQESDAMEVDEDPNFPWSAGDRYLDEIEILDCPLDRRLALEAELCDDLVPALRSKVTWQV</sequence>
<name>A0A316YX47_9BASI</name>
<dbReference type="GeneID" id="37043296"/>
<reference evidence="1 2" key="1">
    <citation type="journal article" date="2018" name="Mol. Biol. Evol.">
        <title>Broad Genomic Sampling Reveals a Smut Pathogenic Ancestry of the Fungal Clade Ustilaginomycotina.</title>
        <authorList>
            <person name="Kijpornyongpan T."/>
            <person name="Mondo S.J."/>
            <person name="Barry K."/>
            <person name="Sandor L."/>
            <person name="Lee J."/>
            <person name="Lipzen A."/>
            <person name="Pangilinan J."/>
            <person name="LaButti K."/>
            <person name="Hainaut M."/>
            <person name="Henrissat B."/>
            <person name="Grigoriev I.V."/>
            <person name="Spatafora J.W."/>
            <person name="Aime M.C."/>
        </authorList>
    </citation>
    <scope>NUCLEOTIDE SEQUENCE [LARGE SCALE GENOMIC DNA]</scope>
    <source>
        <strain evidence="1 2">MCA 4198</strain>
    </source>
</reference>
<protein>
    <submittedName>
        <fullName evidence="1">Uncharacterized protein</fullName>
    </submittedName>
</protein>
<dbReference type="AlphaFoldDB" id="A0A316YX47"/>
<dbReference type="Proteomes" id="UP000245768">
    <property type="component" value="Unassembled WGS sequence"/>
</dbReference>
<organism evidence="1 2">
    <name type="scientific">Acaromyces ingoldii</name>
    <dbReference type="NCBI Taxonomy" id="215250"/>
    <lineage>
        <taxon>Eukaryota</taxon>
        <taxon>Fungi</taxon>
        <taxon>Dikarya</taxon>
        <taxon>Basidiomycota</taxon>
        <taxon>Ustilaginomycotina</taxon>
        <taxon>Exobasidiomycetes</taxon>
        <taxon>Exobasidiales</taxon>
        <taxon>Cryptobasidiaceae</taxon>
        <taxon>Acaromyces</taxon>
    </lineage>
</organism>
<dbReference type="OrthoDB" id="613763at2759"/>
<dbReference type="InParanoid" id="A0A316YX47"/>
<accession>A0A316YX47</accession>
<proteinExistence type="predicted"/>
<dbReference type="RefSeq" id="XP_025379573.1">
    <property type="nucleotide sequence ID" value="XM_025521380.1"/>
</dbReference>
<gene>
    <name evidence="1" type="ORF">FA10DRAFT_266149</name>
</gene>
<evidence type="ECO:0000313" key="1">
    <source>
        <dbReference type="EMBL" id="PWN92375.1"/>
    </source>
</evidence>
<evidence type="ECO:0000313" key="2">
    <source>
        <dbReference type="Proteomes" id="UP000245768"/>
    </source>
</evidence>